<feature type="region of interest" description="Disordered" evidence="1">
    <location>
        <begin position="169"/>
        <end position="239"/>
    </location>
</feature>
<sequence>MSYYFQPPIFGQYLVGVAPTIILPTQVTTVAYYSSPLYWQIAPAAIPLPRTVVLPTISIKVIFHRAGTILASNDVYYDSPPSRNTILANLSYWSQGHGLGDRVYSGQATLYLTSSFLSTLTILPGTGSVRPAHAVRTMSLAEQTSVWEFEAIMAQIPTRGLGAFLVVDMQGPRNNQNPPLESNPPDDPQSPPSPDPPADSANTDDTSPPAPGAESDNGQTPPEPNHSEPEPKGEDNYEAHTNSLTHSQNIVISSLPQLLLPPLPLLAVLPSSPTSLINIIPLLTTLIHPLIRDKTSQKTVVMDLCITAEEPFAFEPLRSKPFSPVLPAPAAADSPRGRQTQTPGPFSSVASLIPLPAAAPVTDIEFGLFIHDSSNDSSLTHPWEVPEEPLRIHVNTTKGQLLNQLRARLPIPVPASTKNNGKDNPGIAPRRGRAIRRQKLVEVTMYWTFRGMILPLGPNDEEWHYRNPITKTDLITRTELEWFLLKEMMVSSSGSLKCYIAIRGENPPAKKTSAWWFGSSA</sequence>
<dbReference type="Proteomes" id="UP000554235">
    <property type="component" value="Unassembled WGS sequence"/>
</dbReference>
<reference evidence="2 3" key="1">
    <citation type="submission" date="2020-01" db="EMBL/GenBank/DDBJ databases">
        <title>Identification and distribution of gene clusters putatively required for synthesis of sphingolipid metabolism inhibitors in phylogenetically diverse species of the filamentous fungus Fusarium.</title>
        <authorList>
            <person name="Kim H.-S."/>
            <person name="Busman M."/>
            <person name="Brown D.W."/>
            <person name="Divon H."/>
            <person name="Uhlig S."/>
            <person name="Proctor R.H."/>
        </authorList>
    </citation>
    <scope>NUCLEOTIDE SEQUENCE [LARGE SCALE GENOMIC DNA]</scope>
    <source>
        <strain evidence="2 3">NRRL 20459</strain>
    </source>
</reference>
<name>A0A8H4LM62_9HYPO</name>
<evidence type="ECO:0000256" key="1">
    <source>
        <dbReference type="SAM" id="MobiDB-lite"/>
    </source>
</evidence>
<dbReference type="OrthoDB" id="5072679at2759"/>
<dbReference type="AlphaFoldDB" id="A0A8H4LM62"/>
<comment type="caution">
    <text evidence="2">The sequence shown here is derived from an EMBL/GenBank/DDBJ whole genome shotgun (WGS) entry which is preliminary data.</text>
</comment>
<evidence type="ECO:0000313" key="2">
    <source>
        <dbReference type="EMBL" id="KAF4470648.1"/>
    </source>
</evidence>
<feature type="compositionally biased region" description="Basic and acidic residues" evidence="1">
    <location>
        <begin position="225"/>
        <end position="238"/>
    </location>
</feature>
<proteinExistence type="predicted"/>
<accession>A0A8H4LM62</accession>
<organism evidence="2 3">
    <name type="scientific">Fusarium albosuccineum</name>
    <dbReference type="NCBI Taxonomy" id="1237068"/>
    <lineage>
        <taxon>Eukaryota</taxon>
        <taxon>Fungi</taxon>
        <taxon>Dikarya</taxon>
        <taxon>Ascomycota</taxon>
        <taxon>Pezizomycotina</taxon>
        <taxon>Sordariomycetes</taxon>
        <taxon>Hypocreomycetidae</taxon>
        <taxon>Hypocreales</taxon>
        <taxon>Nectriaceae</taxon>
        <taxon>Fusarium</taxon>
        <taxon>Fusarium decemcellulare species complex</taxon>
    </lineage>
</organism>
<keyword evidence="3" id="KW-1185">Reference proteome</keyword>
<evidence type="ECO:0000313" key="3">
    <source>
        <dbReference type="Proteomes" id="UP000554235"/>
    </source>
</evidence>
<protein>
    <submittedName>
        <fullName evidence="2">Uncharacterized protein</fullName>
    </submittedName>
</protein>
<dbReference type="EMBL" id="JAADYS010000314">
    <property type="protein sequence ID" value="KAF4470648.1"/>
    <property type="molecule type" value="Genomic_DNA"/>
</dbReference>
<feature type="compositionally biased region" description="Pro residues" evidence="1">
    <location>
        <begin position="181"/>
        <end position="197"/>
    </location>
</feature>
<gene>
    <name evidence="2" type="ORF">FALBO_2453</name>
</gene>